<evidence type="ECO:0000313" key="2">
    <source>
        <dbReference type="Proteomes" id="UP000632222"/>
    </source>
</evidence>
<name>A0ABQ2D2Y8_9DEIO</name>
<accession>A0ABQ2D2Y8</accession>
<dbReference type="EMBL" id="BMOD01000014">
    <property type="protein sequence ID" value="GGJ43949.1"/>
    <property type="molecule type" value="Genomic_DNA"/>
</dbReference>
<organism evidence="1 2">
    <name type="scientific">Deinococcus roseus</name>
    <dbReference type="NCBI Taxonomy" id="392414"/>
    <lineage>
        <taxon>Bacteria</taxon>
        <taxon>Thermotogati</taxon>
        <taxon>Deinococcota</taxon>
        <taxon>Deinococci</taxon>
        <taxon>Deinococcales</taxon>
        <taxon>Deinococcaceae</taxon>
        <taxon>Deinococcus</taxon>
    </lineage>
</organism>
<dbReference type="Proteomes" id="UP000632222">
    <property type="component" value="Unassembled WGS sequence"/>
</dbReference>
<dbReference type="RefSeq" id="WP_189004289.1">
    <property type="nucleotide sequence ID" value="NZ_BMOD01000014.1"/>
</dbReference>
<reference evidence="2" key="1">
    <citation type="journal article" date="2019" name="Int. J. Syst. Evol. Microbiol.">
        <title>The Global Catalogue of Microorganisms (GCM) 10K type strain sequencing project: providing services to taxonomists for standard genome sequencing and annotation.</title>
        <authorList>
            <consortium name="The Broad Institute Genomics Platform"/>
            <consortium name="The Broad Institute Genome Sequencing Center for Infectious Disease"/>
            <person name="Wu L."/>
            <person name="Ma J."/>
        </authorList>
    </citation>
    <scope>NUCLEOTIDE SEQUENCE [LARGE SCALE GENOMIC DNA]</scope>
    <source>
        <strain evidence="2">JCM 14370</strain>
    </source>
</reference>
<dbReference type="InterPro" id="IPR016024">
    <property type="entry name" value="ARM-type_fold"/>
</dbReference>
<gene>
    <name evidence="1" type="ORF">GCM10008938_32760</name>
</gene>
<keyword evidence="2" id="KW-1185">Reference proteome</keyword>
<comment type="caution">
    <text evidence="1">The sequence shown here is derived from an EMBL/GenBank/DDBJ whole genome shotgun (WGS) entry which is preliminary data.</text>
</comment>
<protein>
    <submittedName>
        <fullName evidence="1">Uncharacterized protein</fullName>
    </submittedName>
</protein>
<evidence type="ECO:0000313" key="1">
    <source>
        <dbReference type="EMBL" id="GGJ43949.1"/>
    </source>
</evidence>
<sequence>MTNDFQYFEIPCLIEWNRDLLHEFILPDKNYWEFYRNLTSQSLESLSEEQKKLRVVLLCVEGEFHQAFQEYQQVPAPAEGSLEYIAHLKFKATLASELGDSVVAQQLYKAARDAHNPSLFQHEHHMQMSLQRIEGCLDRFRSFQEMFDFGDRPGWRFNPIIDHLQKVMLSEWEEESLETLVNTRESSVRHRGGQPHEVAYLNASLTVAYACGDVEAAHYIRTDFAQALAVHQSQDPDPQAIFVGFQEIWRARNEQLMAKYLDRFLHHLGRYAQLQQLVLKDRPITSTGVWASRHYATLLETVKYCFQYLTDEALSQLTKEFIKAYAENRTTAEPSEDTPNQPGHHLVESYYRSSRLFVDTLATINHLDSEDLQQLVTWFLEDRQNFEMLDVLVQHDWTPEQLPLARQVARVLVEEDIPSNTGIGWVNLAQQLRLTYPELASELNAWMISQITGENGLSEGYAWYFQGKMDPELAKPVKELVLKIGAGLARFIPSIVEGKIQAYANRNTNMRVWAHLIRQYQSVLPLNEVLQQVTKVVQLASQNDALALFYKTELYNAVASAGEVLKHDRSMMQFLLNHSASLEKARDATRGFFDRAQEVVKMQLAFLKIKLAAGVTFTQEDLQVVMEGFTAKLESTRADAVGVFKGLLATHPDRARSLLPVVPLLMDDSSPQVRSQASALACQPQIISDPFYGPLVQKHLLSLLESRDILSKYHILSSIQRHLKAFVQQGLLADFRFAIESSTQSAHSAIRYTATEILNALDVDTGETGES</sequence>
<dbReference type="SUPFAM" id="SSF48371">
    <property type="entry name" value="ARM repeat"/>
    <property type="match status" value="1"/>
</dbReference>
<proteinExistence type="predicted"/>